<keyword evidence="2" id="KW-0472">Membrane</keyword>
<proteinExistence type="predicted"/>
<dbReference type="PANTHER" id="PTHR46558:SF3">
    <property type="entry name" value="TRANSCRIPTIONAL REGULATOR"/>
    <property type="match status" value="1"/>
</dbReference>
<dbReference type="PROSITE" id="PS50943">
    <property type="entry name" value="HTH_CROC1"/>
    <property type="match status" value="1"/>
</dbReference>
<keyword evidence="1" id="KW-0238">DNA-binding</keyword>
<gene>
    <name evidence="4" type="ORF">IAB73_00495</name>
</gene>
<evidence type="ECO:0000256" key="2">
    <source>
        <dbReference type="SAM" id="Phobius"/>
    </source>
</evidence>
<dbReference type="SUPFAM" id="SSF47413">
    <property type="entry name" value="lambda repressor-like DNA-binding domains"/>
    <property type="match status" value="1"/>
</dbReference>
<keyword evidence="2" id="KW-0812">Transmembrane</keyword>
<evidence type="ECO:0000313" key="5">
    <source>
        <dbReference type="Proteomes" id="UP000886887"/>
    </source>
</evidence>
<protein>
    <submittedName>
        <fullName evidence="4">Helix-turn-helix transcriptional regulator</fullName>
    </submittedName>
</protein>
<dbReference type="Pfam" id="PF01381">
    <property type="entry name" value="HTH_3"/>
    <property type="match status" value="1"/>
</dbReference>
<dbReference type="Gene3D" id="1.10.260.40">
    <property type="entry name" value="lambda repressor-like DNA-binding domains"/>
    <property type="match status" value="1"/>
</dbReference>
<sequence>MLNENIRSIRKAKGLSQEELAIQLHVVRQTISKWEKGLSVPDSDMLIALSKALETPVSALLGETLAEPEPDDFQALAEKLEEINLRFARRKLARRRALHWTCIALCAAIVLVFALLAVLRSPYLGWDYGAPETMVVGVGIHALEWAFVRVAPAAFIGGAVGACLTRRRG</sequence>
<dbReference type="EMBL" id="DVFJ01000001">
    <property type="protein sequence ID" value="HIQ70686.1"/>
    <property type="molecule type" value="Genomic_DNA"/>
</dbReference>
<dbReference type="Proteomes" id="UP000886887">
    <property type="component" value="Unassembled WGS sequence"/>
</dbReference>
<dbReference type="GO" id="GO:0003677">
    <property type="term" value="F:DNA binding"/>
    <property type="evidence" value="ECO:0007669"/>
    <property type="project" value="UniProtKB-KW"/>
</dbReference>
<evidence type="ECO:0000256" key="1">
    <source>
        <dbReference type="ARBA" id="ARBA00023125"/>
    </source>
</evidence>
<feature type="domain" description="HTH cro/C1-type" evidence="3">
    <location>
        <begin position="6"/>
        <end position="60"/>
    </location>
</feature>
<evidence type="ECO:0000259" key="3">
    <source>
        <dbReference type="PROSITE" id="PS50943"/>
    </source>
</evidence>
<dbReference type="CDD" id="cd00093">
    <property type="entry name" value="HTH_XRE"/>
    <property type="match status" value="1"/>
</dbReference>
<dbReference type="InterPro" id="IPR001387">
    <property type="entry name" value="Cro/C1-type_HTH"/>
</dbReference>
<feature type="transmembrane region" description="Helical" evidence="2">
    <location>
        <begin position="97"/>
        <end position="119"/>
    </location>
</feature>
<feature type="transmembrane region" description="Helical" evidence="2">
    <location>
        <begin position="139"/>
        <end position="164"/>
    </location>
</feature>
<keyword evidence="2" id="KW-1133">Transmembrane helix</keyword>
<dbReference type="PANTHER" id="PTHR46558">
    <property type="entry name" value="TRACRIPTIONAL REGULATORY PROTEIN-RELATED-RELATED"/>
    <property type="match status" value="1"/>
</dbReference>
<comment type="caution">
    <text evidence="4">The sequence shown here is derived from an EMBL/GenBank/DDBJ whole genome shotgun (WGS) entry which is preliminary data.</text>
</comment>
<reference evidence="4" key="1">
    <citation type="submission" date="2020-10" db="EMBL/GenBank/DDBJ databases">
        <authorList>
            <person name="Gilroy R."/>
        </authorList>
    </citation>
    <scope>NUCLEOTIDE SEQUENCE</scope>
    <source>
        <strain evidence="4">ChiSxjej2B14-6234</strain>
    </source>
</reference>
<dbReference type="InterPro" id="IPR010982">
    <property type="entry name" value="Lambda_DNA-bd_dom_sf"/>
</dbReference>
<reference evidence="4" key="2">
    <citation type="journal article" date="2021" name="PeerJ">
        <title>Extensive microbial diversity within the chicken gut microbiome revealed by metagenomics and culture.</title>
        <authorList>
            <person name="Gilroy R."/>
            <person name="Ravi A."/>
            <person name="Getino M."/>
            <person name="Pursley I."/>
            <person name="Horton D.L."/>
            <person name="Alikhan N.F."/>
            <person name="Baker D."/>
            <person name="Gharbi K."/>
            <person name="Hall N."/>
            <person name="Watson M."/>
            <person name="Adriaenssens E.M."/>
            <person name="Foster-Nyarko E."/>
            <person name="Jarju S."/>
            <person name="Secka A."/>
            <person name="Antonio M."/>
            <person name="Oren A."/>
            <person name="Chaudhuri R.R."/>
            <person name="La Ragione R."/>
            <person name="Hildebrand F."/>
            <person name="Pallen M.J."/>
        </authorList>
    </citation>
    <scope>NUCLEOTIDE SEQUENCE</scope>
    <source>
        <strain evidence="4">ChiSxjej2B14-6234</strain>
    </source>
</reference>
<name>A0A9D1CPC3_9FIRM</name>
<dbReference type="AlphaFoldDB" id="A0A9D1CPC3"/>
<evidence type="ECO:0000313" key="4">
    <source>
        <dbReference type="EMBL" id="HIQ70686.1"/>
    </source>
</evidence>
<accession>A0A9D1CPC3</accession>
<dbReference type="SMART" id="SM00530">
    <property type="entry name" value="HTH_XRE"/>
    <property type="match status" value="1"/>
</dbReference>
<organism evidence="4 5">
    <name type="scientific">Candidatus Onthenecus intestinigallinarum</name>
    <dbReference type="NCBI Taxonomy" id="2840875"/>
    <lineage>
        <taxon>Bacteria</taxon>
        <taxon>Bacillati</taxon>
        <taxon>Bacillota</taxon>
        <taxon>Clostridia</taxon>
        <taxon>Eubacteriales</taxon>
        <taxon>Candidatus Onthenecus</taxon>
    </lineage>
</organism>